<evidence type="ECO:0000313" key="2">
    <source>
        <dbReference type="EMBL" id="MBW4543277.1"/>
    </source>
</evidence>
<reference evidence="2" key="2">
    <citation type="journal article" date="2022" name="Microbiol. Resour. Announc.">
        <title>Metagenome Sequencing to Explore Phylogenomics of Terrestrial Cyanobacteria.</title>
        <authorList>
            <person name="Ward R.D."/>
            <person name="Stajich J.E."/>
            <person name="Johansen J.R."/>
            <person name="Huntemann M."/>
            <person name="Clum A."/>
            <person name="Foster B."/>
            <person name="Foster B."/>
            <person name="Roux S."/>
            <person name="Palaniappan K."/>
            <person name="Varghese N."/>
            <person name="Mukherjee S."/>
            <person name="Reddy T.B.K."/>
            <person name="Daum C."/>
            <person name="Copeland A."/>
            <person name="Chen I.A."/>
            <person name="Ivanova N.N."/>
            <person name="Kyrpides N.C."/>
            <person name="Shapiro N."/>
            <person name="Eloe-Fadrosh E.A."/>
            <person name="Pietrasiak N."/>
        </authorList>
    </citation>
    <scope>NUCLEOTIDE SEQUENCE</scope>
    <source>
        <strain evidence="2">CPER-KK1</strain>
    </source>
</reference>
<dbReference type="InterPro" id="IPR058587">
    <property type="entry name" value="CcmS"/>
</dbReference>
<evidence type="ECO:0000313" key="3">
    <source>
        <dbReference type="Proteomes" id="UP000753908"/>
    </source>
</evidence>
<feature type="domain" description="Chaperone protein CcmS" evidence="1">
    <location>
        <begin position="4"/>
        <end position="140"/>
    </location>
</feature>
<reference evidence="2" key="1">
    <citation type="submission" date="2021-05" db="EMBL/GenBank/DDBJ databases">
        <authorList>
            <person name="Pietrasiak N."/>
            <person name="Ward R."/>
            <person name="Stajich J.E."/>
            <person name="Kurbessoian T."/>
        </authorList>
    </citation>
    <scope>NUCLEOTIDE SEQUENCE</scope>
    <source>
        <strain evidence="2">CPER-KK1</strain>
    </source>
</reference>
<dbReference type="Proteomes" id="UP000753908">
    <property type="component" value="Unassembled WGS sequence"/>
</dbReference>
<evidence type="ECO:0000259" key="1">
    <source>
        <dbReference type="Pfam" id="PF26619"/>
    </source>
</evidence>
<protein>
    <recommendedName>
        <fullName evidence="1">Chaperone protein CcmS domain-containing protein</fullName>
    </recommendedName>
</protein>
<organism evidence="2 3">
    <name type="scientific">Symplocastrum torsivum CPER-KK1</name>
    <dbReference type="NCBI Taxonomy" id="450513"/>
    <lineage>
        <taxon>Bacteria</taxon>
        <taxon>Bacillati</taxon>
        <taxon>Cyanobacteriota</taxon>
        <taxon>Cyanophyceae</taxon>
        <taxon>Oscillatoriophycideae</taxon>
        <taxon>Oscillatoriales</taxon>
        <taxon>Microcoleaceae</taxon>
        <taxon>Symplocastrum</taxon>
    </lineage>
</organism>
<proteinExistence type="predicted"/>
<dbReference type="Pfam" id="PF26619">
    <property type="entry name" value="CcmS"/>
    <property type="match status" value="1"/>
</dbReference>
<name>A0A951PH37_9CYAN</name>
<gene>
    <name evidence="2" type="ORF">KME25_02340</name>
</gene>
<sequence length="143" mass="16307">MTFFGSPQPETPENKWRQQLNQFAKDNQQELAALAWGLFLERGESDETLGIDLNPTPHFVYCPKTAVEELNRKANNQLQEILGVVDAHQPEKEVLIIGIGNEQLKLIQFEPEPPPPTCFEQVAKDVDTLLEQLQQRLTQQLES</sequence>
<dbReference type="AlphaFoldDB" id="A0A951PH37"/>
<accession>A0A951PH37</accession>
<dbReference type="EMBL" id="JAHHIF010000003">
    <property type="protein sequence ID" value="MBW4543277.1"/>
    <property type="molecule type" value="Genomic_DNA"/>
</dbReference>
<comment type="caution">
    <text evidence="2">The sequence shown here is derived from an EMBL/GenBank/DDBJ whole genome shotgun (WGS) entry which is preliminary data.</text>
</comment>